<keyword evidence="2" id="KW-1185">Reference proteome</keyword>
<evidence type="ECO:0000313" key="1">
    <source>
        <dbReference type="EMBL" id="KAJ9066653.1"/>
    </source>
</evidence>
<protein>
    <submittedName>
        <fullName evidence="1">Uncharacterized protein</fullName>
    </submittedName>
</protein>
<evidence type="ECO:0000313" key="2">
    <source>
        <dbReference type="Proteomes" id="UP001165960"/>
    </source>
</evidence>
<name>A0ACC2SW88_9FUNG</name>
<dbReference type="EMBL" id="QTSX02004282">
    <property type="protein sequence ID" value="KAJ9066653.1"/>
    <property type="molecule type" value="Genomic_DNA"/>
</dbReference>
<sequence>MDPQLSQHGLVHNHDKFPTAIYFIIPNEFCERFCYFGIKNLLNQYLKKVFGYTDHEAKSQVHLFSGFVYLFPLVGAAISDSFWGKYRTILYFSFVYMLGNVLLSISSINGAVGVYGSYPYYAFIIPVLLIAIGSGGIKPCVATHGGDQFLPSQALLMDKFFSFFYASISVGTLLSQYVTPLP</sequence>
<proteinExistence type="predicted"/>
<accession>A0ACC2SW88</accession>
<gene>
    <name evidence="1" type="ORF">DSO57_1007458</name>
</gene>
<comment type="caution">
    <text evidence="1">The sequence shown here is derived from an EMBL/GenBank/DDBJ whole genome shotgun (WGS) entry which is preliminary data.</text>
</comment>
<reference evidence="1" key="1">
    <citation type="submission" date="2022-04" db="EMBL/GenBank/DDBJ databases">
        <title>Genome of the entomopathogenic fungus Entomophthora muscae.</title>
        <authorList>
            <person name="Elya C."/>
            <person name="Lovett B.R."/>
            <person name="Lee E."/>
            <person name="Macias A.M."/>
            <person name="Hajek A.E."/>
            <person name="De Bivort B.L."/>
            <person name="Kasson M.T."/>
            <person name="De Fine Licht H.H."/>
            <person name="Stajich J.E."/>
        </authorList>
    </citation>
    <scope>NUCLEOTIDE SEQUENCE</scope>
    <source>
        <strain evidence="1">Berkeley</strain>
    </source>
</reference>
<organism evidence="1 2">
    <name type="scientific">Entomophthora muscae</name>
    <dbReference type="NCBI Taxonomy" id="34485"/>
    <lineage>
        <taxon>Eukaryota</taxon>
        <taxon>Fungi</taxon>
        <taxon>Fungi incertae sedis</taxon>
        <taxon>Zoopagomycota</taxon>
        <taxon>Entomophthoromycotina</taxon>
        <taxon>Entomophthoromycetes</taxon>
        <taxon>Entomophthorales</taxon>
        <taxon>Entomophthoraceae</taxon>
        <taxon>Entomophthora</taxon>
    </lineage>
</organism>
<dbReference type="Proteomes" id="UP001165960">
    <property type="component" value="Unassembled WGS sequence"/>
</dbReference>